<dbReference type="InterPro" id="IPR036661">
    <property type="entry name" value="Luciferase-like_sf"/>
</dbReference>
<evidence type="ECO:0000256" key="6">
    <source>
        <dbReference type="SAM" id="Coils"/>
    </source>
</evidence>
<dbReference type="Gene3D" id="3.20.20.30">
    <property type="entry name" value="Luciferase-like domain"/>
    <property type="match status" value="1"/>
</dbReference>
<reference evidence="8 9" key="1">
    <citation type="submission" date="2024-09" db="EMBL/GenBank/DDBJ databases">
        <authorList>
            <person name="Sun Q."/>
            <person name="Mori K."/>
        </authorList>
    </citation>
    <scope>NUCLEOTIDE SEQUENCE [LARGE SCALE GENOMIC DNA]</scope>
    <source>
        <strain evidence="8 9">JCM 12520</strain>
    </source>
</reference>
<dbReference type="InterPro" id="IPR016215">
    <property type="entry name" value="NTA_MOA"/>
</dbReference>
<evidence type="ECO:0000313" key="9">
    <source>
        <dbReference type="Proteomes" id="UP001589619"/>
    </source>
</evidence>
<dbReference type="CDD" id="cd01095">
    <property type="entry name" value="Nitrilotriacetate_monoxgenase"/>
    <property type="match status" value="1"/>
</dbReference>
<sequence length="449" mass="49797">MSNEQRKRKLHINAFISATGHHEASWRHPVSDPKRGLDVRYYAELAQLAEKGLFDSLFLADGYYGRTANKLEPFTLLSALSMVTQHIGLIATVGTTYNEPFHIARKFASLDHISGGRAGWNIVTTGTEATADNFGFVKHPEHRLRYDIAEEFVEAAKQLWDSWEDDSVLYDKNSGVSIVPEKVVDIDFKGNTYSIKGPLNIPRPPQGYPVLVQAGSSESGRELAAKTAEVVFTAHQTLEESQSFYADVKSRLIRYGRTHEQLLILPGLSPIIADTEAEAKEQEEELNGLINEKRAIASLSGRLDIDLSDCDPDGPIPYDRLPGVEAINGRKGRYQLVVDLAQRENLTIRQIIRRLAGARGHITFAGTPVQLADLIERWIDGYGADGFNLMPQLYPSGLQAFVDKVVPELQNRGLFRERYEGTTLRENLGLARPANARTIEKAESGSAAG</sequence>
<dbReference type="RefSeq" id="WP_344904365.1">
    <property type="nucleotide sequence ID" value="NZ_BAAAYO010000002.1"/>
</dbReference>
<dbReference type="PANTHER" id="PTHR30011">
    <property type="entry name" value="ALKANESULFONATE MONOOXYGENASE-RELATED"/>
    <property type="match status" value="1"/>
</dbReference>
<keyword evidence="9" id="KW-1185">Reference proteome</keyword>
<evidence type="ECO:0000256" key="2">
    <source>
        <dbReference type="ARBA" id="ARBA00022643"/>
    </source>
</evidence>
<dbReference type="GO" id="GO:0016491">
    <property type="term" value="F:oxidoreductase activity"/>
    <property type="evidence" value="ECO:0007669"/>
    <property type="project" value="UniProtKB-KW"/>
</dbReference>
<evidence type="ECO:0000259" key="7">
    <source>
        <dbReference type="Pfam" id="PF00296"/>
    </source>
</evidence>
<proteinExistence type="inferred from homology"/>
<keyword evidence="4" id="KW-0503">Monooxygenase</keyword>
<feature type="domain" description="Luciferase-like" evidence="7">
    <location>
        <begin position="28"/>
        <end position="350"/>
    </location>
</feature>
<evidence type="ECO:0000256" key="3">
    <source>
        <dbReference type="ARBA" id="ARBA00023002"/>
    </source>
</evidence>
<accession>A0ABV5W8A2</accession>
<dbReference type="SUPFAM" id="SSF51679">
    <property type="entry name" value="Bacterial luciferase-like"/>
    <property type="match status" value="1"/>
</dbReference>
<feature type="coiled-coil region" evidence="6">
    <location>
        <begin position="272"/>
        <end position="299"/>
    </location>
</feature>
<comment type="caution">
    <text evidence="8">The sequence shown here is derived from an EMBL/GenBank/DDBJ whole genome shotgun (WGS) entry which is preliminary data.</text>
</comment>
<dbReference type="InterPro" id="IPR011251">
    <property type="entry name" value="Luciferase-like_dom"/>
</dbReference>
<organism evidence="8 9">
    <name type="scientific">Paenibacillus hodogayensis</name>
    <dbReference type="NCBI Taxonomy" id="279208"/>
    <lineage>
        <taxon>Bacteria</taxon>
        <taxon>Bacillati</taxon>
        <taxon>Bacillota</taxon>
        <taxon>Bacilli</taxon>
        <taxon>Bacillales</taxon>
        <taxon>Paenibacillaceae</taxon>
        <taxon>Paenibacillus</taxon>
    </lineage>
</organism>
<comment type="similarity">
    <text evidence="5">Belongs to the NtaA/SnaA/DszA monooxygenase family.</text>
</comment>
<keyword evidence="1" id="KW-0285">Flavoprotein</keyword>
<keyword evidence="3 8" id="KW-0560">Oxidoreductase</keyword>
<keyword evidence="6" id="KW-0175">Coiled coil</keyword>
<dbReference type="Pfam" id="PF00296">
    <property type="entry name" value="Bac_luciferase"/>
    <property type="match status" value="1"/>
</dbReference>
<dbReference type="Proteomes" id="UP001589619">
    <property type="component" value="Unassembled WGS sequence"/>
</dbReference>
<evidence type="ECO:0000313" key="8">
    <source>
        <dbReference type="EMBL" id="MFB9756809.1"/>
    </source>
</evidence>
<name>A0ABV5W8A2_9BACL</name>
<dbReference type="EMBL" id="JBHMAG010000029">
    <property type="protein sequence ID" value="MFB9756809.1"/>
    <property type="molecule type" value="Genomic_DNA"/>
</dbReference>
<dbReference type="InterPro" id="IPR051260">
    <property type="entry name" value="Diverse_substr_monoxygenases"/>
</dbReference>
<evidence type="ECO:0000256" key="1">
    <source>
        <dbReference type="ARBA" id="ARBA00022630"/>
    </source>
</evidence>
<dbReference type="PIRSF" id="PIRSF000337">
    <property type="entry name" value="NTA_MOA"/>
    <property type="match status" value="1"/>
</dbReference>
<dbReference type="NCBIfam" id="TIGR03860">
    <property type="entry name" value="FMN_nitrolo"/>
    <property type="match status" value="1"/>
</dbReference>
<dbReference type="EC" id="1.-.-.-" evidence="8"/>
<keyword evidence="2" id="KW-0288">FMN</keyword>
<gene>
    <name evidence="8" type="ORF">ACFFNY_35020</name>
</gene>
<protein>
    <submittedName>
        <fullName evidence="8">LLM class flavin-dependent oxidoreductase</fullName>
        <ecNumber evidence="8">1.-.-.-</ecNumber>
    </submittedName>
</protein>
<evidence type="ECO:0000256" key="4">
    <source>
        <dbReference type="ARBA" id="ARBA00023033"/>
    </source>
</evidence>
<dbReference type="PANTHER" id="PTHR30011:SF16">
    <property type="entry name" value="C2H2 FINGER DOMAIN TRANSCRIPTION FACTOR (EUROFUNG)-RELATED"/>
    <property type="match status" value="1"/>
</dbReference>
<evidence type="ECO:0000256" key="5">
    <source>
        <dbReference type="ARBA" id="ARBA00033748"/>
    </source>
</evidence>